<keyword evidence="3" id="KW-1185">Reference proteome</keyword>
<protein>
    <submittedName>
        <fullName evidence="2">Uncharacterized protein</fullName>
    </submittedName>
</protein>
<feature type="region of interest" description="Disordered" evidence="1">
    <location>
        <begin position="88"/>
        <end position="115"/>
    </location>
</feature>
<evidence type="ECO:0000313" key="3">
    <source>
        <dbReference type="Proteomes" id="UP000299102"/>
    </source>
</evidence>
<feature type="compositionally biased region" description="Low complexity" evidence="1">
    <location>
        <begin position="103"/>
        <end position="114"/>
    </location>
</feature>
<dbReference type="Proteomes" id="UP000299102">
    <property type="component" value="Unassembled WGS sequence"/>
</dbReference>
<dbReference type="AlphaFoldDB" id="A0A4C1UHI5"/>
<name>A0A4C1UHI5_EUMVA</name>
<proteinExistence type="predicted"/>
<feature type="region of interest" description="Disordered" evidence="1">
    <location>
        <begin position="1"/>
        <end position="34"/>
    </location>
</feature>
<sequence>MERETESGTGPGPKSGSGHGAGFENEFGGRIQSETGLTLTSIDAKNEEIHTMSILAVQRALTGQPNHPQEKIQAADGKLPYTCTRFPRNRPSGIMSEFEPEASSRTSSPTKQSSCVIKTNSNIQFRSSRGRNYLVRYLRPCDFESRRAPHLSAARETLIYAAPAPPAF</sequence>
<evidence type="ECO:0000256" key="1">
    <source>
        <dbReference type="SAM" id="MobiDB-lite"/>
    </source>
</evidence>
<feature type="compositionally biased region" description="Gly residues" evidence="1">
    <location>
        <begin position="9"/>
        <end position="21"/>
    </location>
</feature>
<evidence type="ECO:0000313" key="2">
    <source>
        <dbReference type="EMBL" id="GBP25878.1"/>
    </source>
</evidence>
<gene>
    <name evidence="2" type="ORF">EVAR_81760_1</name>
</gene>
<dbReference type="EMBL" id="BGZK01000173">
    <property type="protein sequence ID" value="GBP25878.1"/>
    <property type="molecule type" value="Genomic_DNA"/>
</dbReference>
<accession>A0A4C1UHI5</accession>
<comment type="caution">
    <text evidence="2">The sequence shown here is derived from an EMBL/GenBank/DDBJ whole genome shotgun (WGS) entry which is preliminary data.</text>
</comment>
<organism evidence="2 3">
    <name type="scientific">Eumeta variegata</name>
    <name type="common">Bagworm moth</name>
    <name type="synonym">Eumeta japonica</name>
    <dbReference type="NCBI Taxonomy" id="151549"/>
    <lineage>
        <taxon>Eukaryota</taxon>
        <taxon>Metazoa</taxon>
        <taxon>Ecdysozoa</taxon>
        <taxon>Arthropoda</taxon>
        <taxon>Hexapoda</taxon>
        <taxon>Insecta</taxon>
        <taxon>Pterygota</taxon>
        <taxon>Neoptera</taxon>
        <taxon>Endopterygota</taxon>
        <taxon>Lepidoptera</taxon>
        <taxon>Glossata</taxon>
        <taxon>Ditrysia</taxon>
        <taxon>Tineoidea</taxon>
        <taxon>Psychidae</taxon>
        <taxon>Oiketicinae</taxon>
        <taxon>Eumeta</taxon>
    </lineage>
</organism>
<reference evidence="2 3" key="1">
    <citation type="journal article" date="2019" name="Commun. Biol.">
        <title>The bagworm genome reveals a unique fibroin gene that provides high tensile strength.</title>
        <authorList>
            <person name="Kono N."/>
            <person name="Nakamura H."/>
            <person name="Ohtoshi R."/>
            <person name="Tomita M."/>
            <person name="Numata K."/>
            <person name="Arakawa K."/>
        </authorList>
    </citation>
    <scope>NUCLEOTIDE SEQUENCE [LARGE SCALE GENOMIC DNA]</scope>
</reference>